<dbReference type="GO" id="GO:0000467">
    <property type="term" value="P:exonucleolytic trimming to generate mature 3'-end of 5.8S rRNA from tricistronic rRNA transcript (SSU-rRNA, 5.8S rRNA, LSU-rRNA)"/>
    <property type="evidence" value="ECO:0007669"/>
    <property type="project" value="TreeGrafter"/>
</dbReference>
<feature type="domain" description="K Homology" evidence="10">
    <location>
        <begin position="145"/>
        <end position="192"/>
    </location>
</feature>
<dbReference type="GO" id="GO:0010468">
    <property type="term" value="P:regulation of gene expression"/>
    <property type="evidence" value="ECO:0007669"/>
    <property type="project" value="UniProtKB-ARBA"/>
</dbReference>
<dbReference type="InterPro" id="IPR036612">
    <property type="entry name" value="KH_dom_type_1_sf"/>
</dbReference>
<dbReference type="STRING" id="574566.I0YLG7"/>
<evidence type="ECO:0000313" key="11">
    <source>
        <dbReference type="EMBL" id="EIE19236.1"/>
    </source>
</evidence>
<dbReference type="Pfam" id="PF21262">
    <property type="entry name" value="RRP40_S1"/>
    <property type="match status" value="1"/>
</dbReference>
<dbReference type="CDD" id="cd22526">
    <property type="entry name" value="KH-I_Rrp40"/>
    <property type="match status" value="1"/>
</dbReference>
<dbReference type="InterPro" id="IPR026699">
    <property type="entry name" value="Exosome_RNA_bind1/RRP40/RRP4"/>
</dbReference>
<dbReference type="InterPro" id="IPR004088">
    <property type="entry name" value="KH_dom_type_1"/>
</dbReference>
<dbReference type="Gene3D" id="3.30.1370.10">
    <property type="entry name" value="K Homology domain, type 1"/>
    <property type="match status" value="1"/>
</dbReference>
<sequence>MRQVVGPGDVVAVLPEQGQVKVGAGLYADGTNLHTSRAGLLRQTKAGKLWVEGRQKRYISSTGDDVVGVVLERHAENFVVDIGAPFPAVLNILSFEGATRRNRPKLAEGDLVYARVVLAHRDIDTELSCTDTGGKASGYGPLKEGHLISCSTALARRLLASPTAPVLEALGNSLQFEIAIGQNGRVWIDAAKATTVILIANAITRSEYLSADQSKLLVQKLLARIAT</sequence>
<dbReference type="InterPro" id="IPR049469">
    <property type="entry name" value="RRP40_KH-I"/>
</dbReference>
<dbReference type="AlphaFoldDB" id="I0YLG7"/>
<dbReference type="GO" id="GO:0071034">
    <property type="term" value="P:CUT catabolic process"/>
    <property type="evidence" value="ECO:0007669"/>
    <property type="project" value="TreeGrafter"/>
</dbReference>
<dbReference type="GO" id="GO:0004527">
    <property type="term" value="F:exonuclease activity"/>
    <property type="evidence" value="ECO:0007669"/>
    <property type="project" value="UniProtKB-KW"/>
</dbReference>
<dbReference type="PANTHER" id="PTHR21321">
    <property type="entry name" value="PNAS-3 RELATED"/>
    <property type="match status" value="1"/>
</dbReference>
<keyword evidence="6" id="KW-0271">Exosome</keyword>
<reference evidence="11 12" key="1">
    <citation type="journal article" date="2012" name="Genome Biol.">
        <title>The genome of the polar eukaryotic microalga coccomyxa subellipsoidea reveals traits of cold adaptation.</title>
        <authorList>
            <person name="Blanc G."/>
            <person name="Agarkova I."/>
            <person name="Grimwood J."/>
            <person name="Kuo A."/>
            <person name="Brueggeman A."/>
            <person name="Dunigan D."/>
            <person name="Gurnon J."/>
            <person name="Ladunga I."/>
            <person name="Lindquist E."/>
            <person name="Lucas S."/>
            <person name="Pangilinan J."/>
            <person name="Proschold T."/>
            <person name="Salamov A."/>
            <person name="Schmutz J."/>
            <person name="Weeks D."/>
            <person name="Yamada T."/>
            <person name="Claverie J.M."/>
            <person name="Grigoriev I."/>
            <person name="Van Etten J."/>
            <person name="Lomsadze A."/>
            <person name="Borodovsky M."/>
        </authorList>
    </citation>
    <scope>NUCLEOTIDE SEQUENCE [LARGE SCALE GENOMIC DNA]</scope>
    <source>
        <strain evidence="11 12">C-169</strain>
    </source>
</reference>
<dbReference type="Gene3D" id="2.40.50.100">
    <property type="match status" value="1"/>
</dbReference>
<dbReference type="Proteomes" id="UP000007264">
    <property type="component" value="Unassembled WGS sequence"/>
</dbReference>
<evidence type="ECO:0000256" key="3">
    <source>
        <dbReference type="ARBA" id="ARBA00007841"/>
    </source>
</evidence>
<organism evidence="11 12">
    <name type="scientific">Coccomyxa subellipsoidea (strain C-169)</name>
    <name type="common">Green microalga</name>
    <dbReference type="NCBI Taxonomy" id="574566"/>
    <lineage>
        <taxon>Eukaryota</taxon>
        <taxon>Viridiplantae</taxon>
        <taxon>Chlorophyta</taxon>
        <taxon>core chlorophytes</taxon>
        <taxon>Trebouxiophyceae</taxon>
        <taxon>Trebouxiophyceae incertae sedis</taxon>
        <taxon>Coccomyxaceae</taxon>
        <taxon>Coccomyxa</taxon>
        <taxon>Coccomyxa subellipsoidea</taxon>
    </lineage>
</organism>
<dbReference type="InterPro" id="IPR012340">
    <property type="entry name" value="NA-bd_OB-fold"/>
</dbReference>
<dbReference type="EMBL" id="AGSI01000020">
    <property type="protein sequence ID" value="EIE19236.1"/>
    <property type="molecule type" value="Genomic_DNA"/>
</dbReference>
<dbReference type="SUPFAM" id="SSF110324">
    <property type="entry name" value="Ribosomal L27 protein-like"/>
    <property type="match status" value="1"/>
</dbReference>
<keyword evidence="5" id="KW-0698">rRNA processing</keyword>
<comment type="similarity">
    <text evidence="3">Belongs to the RRP40 family.</text>
</comment>
<proteinExistence type="inferred from homology"/>
<comment type="subcellular location">
    <subcellularLocation>
        <location evidence="1">Cytoplasm</location>
    </subcellularLocation>
    <subcellularLocation>
        <location evidence="2">Nucleus</location>
        <location evidence="2">Nucleolus</location>
    </subcellularLocation>
</comment>
<dbReference type="Gene3D" id="2.40.50.140">
    <property type="entry name" value="Nucleic acid-binding proteins"/>
    <property type="match status" value="1"/>
</dbReference>
<dbReference type="CDD" id="cd05790">
    <property type="entry name" value="S1_Rrp40"/>
    <property type="match status" value="1"/>
</dbReference>
<dbReference type="KEGG" id="csl:COCSUDRAFT_20027"/>
<evidence type="ECO:0000256" key="5">
    <source>
        <dbReference type="ARBA" id="ARBA00022552"/>
    </source>
</evidence>
<keyword evidence="11" id="KW-0378">Hydrolase</keyword>
<dbReference type="GO" id="GO:0000176">
    <property type="term" value="C:nuclear exosome (RNase complex)"/>
    <property type="evidence" value="ECO:0007669"/>
    <property type="project" value="TreeGrafter"/>
</dbReference>
<evidence type="ECO:0000256" key="4">
    <source>
        <dbReference type="ARBA" id="ARBA00022490"/>
    </source>
</evidence>
<protein>
    <recommendedName>
        <fullName evidence="9">Ribosomal RNA-processing protein 40</fullName>
    </recommendedName>
</protein>
<dbReference type="GO" id="GO:0034475">
    <property type="term" value="P:U4 snRNA 3'-end processing"/>
    <property type="evidence" value="ECO:0007669"/>
    <property type="project" value="TreeGrafter"/>
</dbReference>
<dbReference type="eggNOG" id="KOG1004">
    <property type="taxonomic scope" value="Eukaryota"/>
</dbReference>
<dbReference type="SUPFAM" id="SSF50249">
    <property type="entry name" value="Nucleic acid-binding proteins"/>
    <property type="match status" value="1"/>
</dbReference>
<evidence type="ECO:0000256" key="7">
    <source>
        <dbReference type="ARBA" id="ARBA00022884"/>
    </source>
</evidence>
<dbReference type="SUPFAM" id="SSF54791">
    <property type="entry name" value="Eukaryotic type KH-domain (KH-domain type I)"/>
    <property type="match status" value="1"/>
</dbReference>
<comment type="caution">
    <text evidence="11">The sequence shown here is derived from an EMBL/GenBank/DDBJ whole genome shotgun (WGS) entry which is preliminary data.</text>
</comment>
<keyword evidence="7" id="KW-0694">RNA-binding</keyword>
<dbReference type="PANTHER" id="PTHR21321:SF1">
    <property type="entry name" value="EXOSOME COMPLEX COMPONENT RRP40"/>
    <property type="match status" value="1"/>
</dbReference>
<dbReference type="GO" id="GO:0005730">
    <property type="term" value="C:nucleolus"/>
    <property type="evidence" value="ECO:0007669"/>
    <property type="project" value="UniProtKB-SubCell"/>
</dbReference>
<dbReference type="InterPro" id="IPR037319">
    <property type="entry name" value="Rrp40_S1"/>
</dbReference>
<keyword evidence="4" id="KW-0963">Cytoplasm</keyword>
<dbReference type="FunFam" id="2.40.50.140:FF:000112">
    <property type="entry name" value="Exosome complex component RRP40"/>
    <property type="match status" value="1"/>
</dbReference>
<dbReference type="FunFam" id="3.30.1370.10:FF:000038">
    <property type="entry name" value="exosome complex component RRP40"/>
    <property type="match status" value="1"/>
</dbReference>
<keyword evidence="11" id="KW-0540">Nuclease</keyword>
<dbReference type="GO" id="GO:0071038">
    <property type="term" value="P:TRAMP-dependent tRNA surveillance pathway"/>
    <property type="evidence" value="ECO:0007669"/>
    <property type="project" value="TreeGrafter"/>
</dbReference>
<accession>I0YLG7</accession>
<dbReference type="GO" id="GO:0000177">
    <property type="term" value="C:cytoplasmic exosome (RNase complex)"/>
    <property type="evidence" value="ECO:0007669"/>
    <property type="project" value="TreeGrafter"/>
</dbReference>
<gene>
    <name evidence="11" type="ORF">COCSUDRAFT_20027</name>
</gene>
<keyword evidence="11" id="KW-0269">Exonuclease</keyword>
<evidence type="ECO:0000256" key="2">
    <source>
        <dbReference type="ARBA" id="ARBA00004604"/>
    </source>
</evidence>
<evidence type="ECO:0000256" key="8">
    <source>
        <dbReference type="ARBA" id="ARBA00023242"/>
    </source>
</evidence>
<evidence type="ECO:0000256" key="9">
    <source>
        <dbReference type="ARBA" id="ARBA00030615"/>
    </source>
</evidence>
<dbReference type="OrthoDB" id="340500at2759"/>
<dbReference type="GeneID" id="17037166"/>
<keyword evidence="12" id="KW-1185">Reference proteome</keyword>
<evidence type="ECO:0000256" key="1">
    <source>
        <dbReference type="ARBA" id="ARBA00004496"/>
    </source>
</evidence>
<dbReference type="GO" id="GO:0003723">
    <property type="term" value="F:RNA binding"/>
    <property type="evidence" value="ECO:0007669"/>
    <property type="project" value="UniProtKB-KW"/>
</dbReference>
<keyword evidence="8" id="KW-0539">Nucleus</keyword>
<name>I0YLG7_COCSC</name>
<dbReference type="Pfam" id="PF15985">
    <property type="entry name" value="KH_6"/>
    <property type="match status" value="1"/>
</dbReference>
<dbReference type="GO" id="GO:0071035">
    <property type="term" value="P:nuclear polyadenylation-dependent rRNA catabolic process"/>
    <property type="evidence" value="ECO:0007669"/>
    <property type="project" value="TreeGrafter"/>
</dbReference>
<evidence type="ECO:0000313" key="12">
    <source>
        <dbReference type="Proteomes" id="UP000007264"/>
    </source>
</evidence>
<dbReference type="RefSeq" id="XP_005643780.1">
    <property type="nucleotide sequence ID" value="XM_005643723.1"/>
</dbReference>
<evidence type="ECO:0000259" key="10">
    <source>
        <dbReference type="Pfam" id="PF15985"/>
    </source>
</evidence>
<evidence type="ECO:0000256" key="6">
    <source>
        <dbReference type="ARBA" id="ARBA00022835"/>
    </source>
</evidence>
<dbReference type="GO" id="GO:0071051">
    <property type="term" value="P:poly(A)-dependent snoRNA 3'-end processing"/>
    <property type="evidence" value="ECO:0007669"/>
    <property type="project" value="TreeGrafter"/>
</dbReference>